<protein>
    <submittedName>
        <fullName evidence="1">Uncharacterized protein</fullName>
    </submittedName>
</protein>
<name>A0A3N4NQS3_9FLAO</name>
<dbReference type="RefSeq" id="WP_123897046.1">
    <property type="nucleotide sequence ID" value="NZ_RPFJ01000006.1"/>
</dbReference>
<evidence type="ECO:0000313" key="2">
    <source>
        <dbReference type="Proteomes" id="UP000270856"/>
    </source>
</evidence>
<dbReference type="EMBL" id="RPFJ01000006">
    <property type="protein sequence ID" value="RPD98732.1"/>
    <property type="molecule type" value="Genomic_DNA"/>
</dbReference>
<accession>A0A3N4NQS3</accession>
<evidence type="ECO:0000313" key="1">
    <source>
        <dbReference type="EMBL" id="RPD98732.1"/>
    </source>
</evidence>
<dbReference type="Pfam" id="PF19852">
    <property type="entry name" value="DUF6327"/>
    <property type="match status" value="1"/>
</dbReference>
<dbReference type="AlphaFoldDB" id="A0A3N4NQS3"/>
<dbReference type="InterPro" id="IPR046290">
    <property type="entry name" value="DUF6327"/>
</dbReference>
<sequence length="71" mass="8413">MNKTEYNSFEDIDKKLKILKLKREIDKENIKIGVSRINKDVYPTNLLHSFQGAFQEYLLITIIKKLRKMVG</sequence>
<dbReference type="Proteomes" id="UP000270856">
    <property type="component" value="Unassembled WGS sequence"/>
</dbReference>
<organism evidence="1 2">
    <name type="scientific">Aureibaculum marinum</name>
    <dbReference type="NCBI Taxonomy" id="2487930"/>
    <lineage>
        <taxon>Bacteria</taxon>
        <taxon>Pseudomonadati</taxon>
        <taxon>Bacteroidota</taxon>
        <taxon>Flavobacteriia</taxon>
        <taxon>Flavobacteriales</taxon>
        <taxon>Flavobacteriaceae</taxon>
        <taxon>Aureibaculum</taxon>
    </lineage>
</organism>
<proteinExistence type="predicted"/>
<reference evidence="1 2" key="1">
    <citation type="submission" date="2018-11" db="EMBL/GenBank/DDBJ databases">
        <title>Aureibaculum marinum gen. nov., sp. nov., a member of the family Flavobacteriaceae isolated from the Bohai Sea.</title>
        <authorList>
            <person name="Ji X."/>
        </authorList>
    </citation>
    <scope>NUCLEOTIDE SEQUENCE [LARGE SCALE GENOMIC DNA]</scope>
    <source>
        <strain evidence="1 2">BH-SD17</strain>
    </source>
</reference>
<comment type="caution">
    <text evidence="1">The sequence shown here is derived from an EMBL/GenBank/DDBJ whole genome shotgun (WGS) entry which is preliminary data.</text>
</comment>
<gene>
    <name evidence="1" type="ORF">EGM88_05960</name>
</gene>
<keyword evidence="2" id="KW-1185">Reference proteome</keyword>